<feature type="domain" description="Beta-lactamase-related" evidence="2">
    <location>
        <begin position="49"/>
        <end position="377"/>
    </location>
</feature>
<feature type="signal peptide" evidence="1">
    <location>
        <begin position="1"/>
        <end position="31"/>
    </location>
</feature>
<name>A0ABV7YRZ5_9ACTN</name>
<dbReference type="SUPFAM" id="SSF56601">
    <property type="entry name" value="beta-lactamase/transpeptidase-like"/>
    <property type="match status" value="1"/>
</dbReference>
<reference evidence="4" key="1">
    <citation type="journal article" date="2019" name="Int. J. Syst. Evol. Microbiol.">
        <title>The Global Catalogue of Microorganisms (GCM) 10K type strain sequencing project: providing services to taxonomists for standard genome sequencing and annotation.</title>
        <authorList>
            <consortium name="The Broad Institute Genomics Platform"/>
            <consortium name="The Broad Institute Genome Sequencing Center for Infectious Disease"/>
            <person name="Wu L."/>
            <person name="Ma J."/>
        </authorList>
    </citation>
    <scope>NUCLEOTIDE SEQUENCE [LARGE SCALE GENOMIC DNA]</scope>
    <source>
        <strain evidence="4">CGMCC 4.7241</strain>
    </source>
</reference>
<dbReference type="InterPro" id="IPR006311">
    <property type="entry name" value="TAT_signal"/>
</dbReference>
<dbReference type="EC" id="3.-.-.-" evidence="3"/>
<dbReference type="Pfam" id="PF00144">
    <property type="entry name" value="Beta-lactamase"/>
    <property type="match status" value="1"/>
</dbReference>
<evidence type="ECO:0000256" key="1">
    <source>
        <dbReference type="SAM" id="SignalP"/>
    </source>
</evidence>
<evidence type="ECO:0000259" key="2">
    <source>
        <dbReference type="Pfam" id="PF00144"/>
    </source>
</evidence>
<keyword evidence="1" id="KW-0732">Signal</keyword>
<dbReference type="InterPro" id="IPR050491">
    <property type="entry name" value="AmpC-like"/>
</dbReference>
<dbReference type="PROSITE" id="PS51318">
    <property type="entry name" value="TAT"/>
    <property type="match status" value="1"/>
</dbReference>
<dbReference type="PANTHER" id="PTHR46825">
    <property type="entry name" value="D-ALANYL-D-ALANINE-CARBOXYPEPTIDASE/ENDOPEPTIDASE AMPH"/>
    <property type="match status" value="1"/>
</dbReference>
<sequence length="383" mass="40739">MTTSSRRSALRLFGAVGAVAMATTSTSPAFGGETARQVPEDLRPGGALDRLAAELAAKDQFSGSMAVIRRGWTVLRRSYGMANRQTGVRNGPRTSFGLASVTKLFTAVAIHHLAQRGRLRYGDRIGAHLDGFPAPITEMVTIHHLLTHTSGLGDFRLLPGFREASRHWSSHAEVLDGTVGFIRRSELAFAPGTGNLYSNSGYCLLGAIVAAASGRSYYDYVAESVFDAAGMRDSGFFTKPRWRSDSRIARPYARLPGVSERTDNLDEHLYVGLPAGDAFATCADLERFVHALMSGKLLTPPYAALMLGAKVPLSGAAFVGYGAVSALEGGQWVHGHGGGSTLGASTSLEVFPDGGWTVVVLCNYEPPGAEPVARLARQIIVAQ</sequence>
<organism evidence="3 4">
    <name type="scientific">Tenggerimyces flavus</name>
    <dbReference type="NCBI Taxonomy" id="1708749"/>
    <lineage>
        <taxon>Bacteria</taxon>
        <taxon>Bacillati</taxon>
        <taxon>Actinomycetota</taxon>
        <taxon>Actinomycetes</taxon>
        <taxon>Propionibacteriales</taxon>
        <taxon>Nocardioidaceae</taxon>
        <taxon>Tenggerimyces</taxon>
    </lineage>
</organism>
<dbReference type="PANTHER" id="PTHR46825:SF9">
    <property type="entry name" value="BETA-LACTAMASE-RELATED DOMAIN-CONTAINING PROTEIN"/>
    <property type="match status" value="1"/>
</dbReference>
<dbReference type="GO" id="GO:0016787">
    <property type="term" value="F:hydrolase activity"/>
    <property type="evidence" value="ECO:0007669"/>
    <property type="project" value="UniProtKB-KW"/>
</dbReference>
<feature type="chain" id="PRO_5046988688" evidence="1">
    <location>
        <begin position="32"/>
        <end position="383"/>
    </location>
</feature>
<keyword evidence="3" id="KW-0378">Hydrolase</keyword>
<evidence type="ECO:0000313" key="4">
    <source>
        <dbReference type="Proteomes" id="UP001595699"/>
    </source>
</evidence>
<comment type="caution">
    <text evidence="3">The sequence shown here is derived from an EMBL/GenBank/DDBJ whole genome shotgun (WGS) entry which is preliminary data.</text>
</comment>
<keyword evidence="4" id="KW-1185">Reference proteome</keyword>
<dbReference type="InterPro" id="IPR001466">
    <property type="entry name" value="Beta-lactam-related"/>
</dbReference>
<dbReference type="RefSeq" id="WP_205121681.1">
    <property type="nucleotide sequence ID" value="NZ_JAFBCM010000001.1"/>
</dbReference>
<dbReference type="Gene3D" id="3.40.710.10">
    <property type="entry name" value="DD-peptidase/beta-lactamase superfamily"/>
    <property type="match status" value="1"/>
</dbReference>
<evidence type="ECO:0000313" key="3">
    <source>
        <dbReference type="EMBL" id="MFC3767005.1"/>
    </source>
</evidence>
<dbReference type="Proteomes" id="UP001595699">
    <property type="component" value="Unassembled WGS sequence"/>
</dbReference>
<proteinExistence type="predicted"/>
<dbReference type="InterPro" id="IPR012338">
    <property type="entry name" value="Beta-lactam/transpept-like"/>
</dbReference>
<dbReference type="EMBL" id="JBHRZH010000063">
    <property type="protein sequence ID" value="MFC3767005.1"/>
    <property type="molecule type" value="Genomic_DNA"/>
</dbReference>
<protein>
    <submittedName>
        <fullName evidence="3">Serine hydrolase domain-containing protein</fullName>
        <ecNumber evidence="3">3.-.-.-</ecNumber>
    </submittedName>
</protein>
<gene>
    <name evidence="3" type="ORF">ACFOUW_39685</name>
</gene>
<accession>A0ABV7YRZ5</accession>